<accession>A0A840NXT8</accession>
<dbReference type="AlphaFoldDB" id="A0A840NXT8"/>
<dbReference type="GO" id="GO:0004519">
    <property type="term" value="F:endonuclease activity"/>
    <property type="evidence" value="ECO:0007669"/>
    <property type="project" value="UniProtKB-KW"/>
</dbReference>
<feature type="transmembrane region" description="Helical" evidence="1">
    <location>
        <begin position="63"/>
        <end position="80"/>
    </location>
</feature>
<dbReference type="SUPFAM" id="SSF56219">
    <property type="entry name" value="DNase I-like"/>
    <property type="match status" value="1"/>
</dbReference>
<dbReference type="Gene3D" id="3.60.10.10">
    <property type="entry name" value="Endonuclease/exonuclease/phosphatase"/>
    <property type="match status" value="1"/>
</dbReference>
<reference evidence="3 4" key="1">
    <citation type="submission" date="2020-08" db="EMBL/GenBank/DDBJ databases">
        <title>Genomic Encyclopedia of Type Strains, Phase IV (KMG-IV): sequencing the most valuable type-strain genomes for metagenomic binning, comparative biology and taxonomic classification.</title>
        <authorList>
            <person name="Goeker M."/>
        </authorList>
    </citation>
    <scope>NUCLEOTIDE SEQUENCE [LARGE SCALE GENOMIC DNA]</scope>
    <source>
        <strain evidence="3 4">DSM 45615</strain>
    </source>
</reference>
<dbReference type="GO" id="GO:0004527">
    <property type="term" value="F:exonuclease activity"/>
    <property type="evidence" value="ECO:0007669"/>
    <property type="project" value="UniProtKB-KW"/>
</dbReference>
<dbReference type="RefSeq" id="WP_185048403.1">
    <property type="nucleotide sequence ID" value="NZ_BAABIX010000079.1"/>
</dbReference>
<keyword evidence="3" id="KW-0255">Endonuclease</keyword>
<keyword evidence="3" id="KW-0269">Exonuclease</keyword>
<evidence type="ECO:0000256" key="1">
    <source>
        <dbReference type="SAM" id="Phobius"/>
    </source>
</evidence>
<name>A0A840NXT8_9ACTN</name>
<keyword evidence="4" id="KW-1185">Reference proteome</keyword>
<dbReference type="InterPro" id="IPR036691">
    <property type="entry name" value="Endo/exonu/phosph_ase_sf"/>
</dbReference>
<keyword evidence="1" id="KW-1133">Transmembrane helix</keyword>
<evidence type="ECO:0000259" key="2">
    <source>
        <dbReference type="Pfam" id="PF03372"/>
    </source>
</evidence>
<dbReference type="Pfam" id="PF03372">
    <property type="entry name" value="Exo_endo_phos"/>
    <property type="match status" value="1"/>
</dbReference>
<keyword evidence="3" id="KW-0540">Nuclease</keyword>
<dbReference type="EMBL" id="JACHGN010000002">
    <property type="protein sequence ID" value="MBB5131599.1"/>
    <property type="molecule type" value="Genomic_DNA"/>
</dbReference>
<dbReference type="InterPro" id="IPR005135">
    <property type="entry name" value="Endo/exonuclease/phosphatase"/>
</dbReference>
<feature type="transmembrane region" description="Helical" evidence="1">
    <location>
        <begin position="32"/>
        <end position="56"/>
    </location>
</feature>
<keyword evidence="1" id="KW-0812">Transmembrane</keyword>
<comment type="caution">
    <text evidence="3">The sequence shown here is derived from an EMBL/GenBank/DDBJ whole genome shotgun (WGS) entry which is preliminary data.</text>
</comment>
<keyword evidence="3" id="KW-0378">Hydrolase</keyword>
<protein>
    <submittedName>
        <fullName evidence="3">Endonuclease/exonuclease/phosphatase (EEP) superfamily protein YafD</fullName>
    </submittedName>
</protein>
<proteinExistence type="predicted"/>
<feature type="transmembrane region" description="Helical" evidence="1">
    <location>
        <begin position="7"/>
        <end position="26"/>
    </location>
</feature>
<feature type="domain" description="Endonuclease/exonuclease/phosphatase" evidence="2">
    <location>
        <begin position="113"/>
        <end position="307"/>
    </location>
</feature>
<evidence type="ECO:0000313" key="3">
    <source>
        <dbReference type="EMBL" id="MBB5131599.1"/>
    </source>
</evidence>
<organism evidence="3 4">
    <name type="scientific">Thermocatellispora tengchongensis</name>
    <dbReference type="NCBI Taxonomy" id="1073253"/>
    <lineage>
        <taxon>Bacteria</taxon>
        <taxon>Bacillati</taxon>
        <taxon>Actinomycetota</taxon>
        <taxon>Actinomycetes</taxon>
        <taxon>Streptosporangiales</taxon>
        <taxon>Streptosporangiaceae</taxon>
        <taxon>Thermocatellispora</taxon>
    </lineage>
</organism>
<evidence type="ECO:0000313" key="4">
    <source>
        <dbReference type="Proteomes" id="UP000578449"/>
    </source>
</evidence>
<keyword evidence="1" id="KW-0472">Membrane</keyword>
<sequence length="325" mass="35229">MIKSRWAGAVVWVLVAPFAVWTALWFGGWTPVWQWVALVAFTPYVAAASLVPLLAALAMRRRLAAGVALLVCVALALAVVPRQVPDGGDAAEADAGRRLRVLAANLAVGAADTVMLMDLVRDLDPDVLAIQELTPEARERLEERGLRKTLPHRVNRAEPGVGGSGIYARHPLRELPIIKEGNFGQARAVLTHPGGLQVEIVSVHPCAPRYDYKVPCWDSGLAELPRAGGMPRVLAGDFNATLDHARLRELLASGYRDAADVTGQGWTPTWPRQGWEPVPGVTIDHVFADERIAIRDFRVLDLTGTDHRPVYADLVLPAAGGSQRE</sequence>
<dbReference type="Proteomes" id="UP000578449">
    <property type="component" value="Unassembled WGS sequence"/>
</dbReference>
<gene>
    <name evidence="3" type="ORF">HNP84_001305</name>
</gene>